<name>A0AAE0T5E8_9BIVA</name>
<evidence type="ECO:0000313" key="2">
    <source>
        <dbReference type="EMBL" id="KAK3603926.1"/>
    </source>
</evidence>
<keyword evidence="1" id="KW-0732">Signal</keyword>
<sequence>MKLTHYSLIVALIAAAVRGSIRRYYATNSCGHVRGPDHLVVLEYDKSVDYDDKKPWEEQGILPPQDIRGTLWECIIVVRGMPAANSKKYLGIHWRSFYIRDPDVNSVQNSVETCGKAYVTIYEGKDTTAKNSYTLCGKDATRSHFEWLGDYVTFYFYADFRHYTNQTPPTTTPSCTDPTKVKVNDNLI</sequence>
<evidence type="ECO:0000313" key="3">
    <source>
        <dbReference type="Proteomes" id="UP001195483"/>
    </source>
</evidence>
<dbReference type="Proteomes" id="UP001195483">
    <property type="component" value="Unassembled WGS sequence"/>
</dbReference>
<accession>A0AAE0T5E8</accession>
<evidence type="ECO:0000256" key="1">
    <source>
        <dbReference type="SAM" id="SignalP"/>
    </source>
</evidence>
<keyword evidence="3" id="KW-1185">Reference proteome</keyword>
<reference evidence="2" key="2">
    <citation type="journal article" date="2021" name="Genome Biol. Evol.">
        <title>Developing a high-quality reference genome for a parasitic bivalve with doubly uniparental inheritance (Bivalvia: Unionida).</title>
        <authorList>
            <person name="Smith C.H."/>
        </authorList>
    </citation>
    <scope>NUCLEOTIDE SEQUENCE</scope>
    <source>
        <strain evidence="2">CHS0354</strain>
        <tissue evidence="2">Mantle</tissue>
    </source>
</reference>
<comment type="caution">
    <text evidence="2">The sequence shown here is derived from an EMBL/GenBank/DDBJ whole genome shotgun (WGS) entry which is preliminary data.</text>
</comment>
<proteinExistence type="predicted"/>
<reference evidence="2" key="3">
    <citation type="submission" date="2023-05" db="EMBL/GenBank/DDBJ databases">
        <authorList>
            <person name="Smith C.H."/>
        </authorList>
    </citation>
    <scope>NUCLEOTIDE SEQUENCE</scope>
    <source>
        <strain evidence="2">CHS0354</strain>
        <tissue evidence="2">Mantle</tissue>
    </source>
</reference>
<protein>
    <submittedName>
        <fullName evidence="2">Uncharacterized protein</fullName>
    </submittedName>
</protein>
<gene>
    <name evidence="2" type="ORF">CHS0354_042935</name>
</gene>
<dbReference type="SUPFAM" id="SSF49854">
    <property type="entry name" value="Spermadhesin, CUB domain"/>
    <property type="match status" value="1"/>
</dbReference>
<reference evidence="2" key="1">
    <citation type="journal article" date="2021" name="Genome Biol. Evol.">
        <title>A High-Quality Reference Genome for a Parasitic Bivalve with Doubly Uniparental Inheritance (Bivalvia: Unionida).</title>
        <authorList>
            <person name="Smith C.H."/>
        </authorList>
    </citation>
    <scope>NUCLEOTIDE SEQUENCE</scope>
    <source>
        <strain evidence="2">CHS0354</strain>
    </source>
</reference>
<organism evidence="2 3">
    <name type="scientific">Potamilus streckersoni</name>
    <dbReference type="NCBI Taxonomy" id="2493646"/>
    <lineage>
        <taxon>Eukaryota</taxon>
        <taxon>Metazoa</taxon>
        <taxon>Spiralia</taxon>
        <taxon>Lophotrochozoa</taxon>
        <taxon>Mollusca</taxon>
        <taxon>Bivalvia</taxon>
        <taxon>Autobranchia</taxon>
        <taxon>Heteroconchia</taxon>
        <taxon>Palaeoheterodonta</taxon>
        <taxon>Unionida</taxon>
        <taxon>Unionoidea</taxon>
        <taxon>Unionidae</taxon>
        <taxon>Ambleminae</taxon>
        <taxon>Lampsilini</taxon>
        <taxon>Potamilus</taxon>
    </lineage>
</organism>
<feature type="signal peptide" evidence="1">
    <location>
        <begin position="1"/>
        <end position="19"/>
    </location>
</feature>
<dbReference type="AlphaFoldDB" id="A0AAE0T5E8"/>
<dbReference type="Gene3D" id="2.60.120.290">
    <property type="entry name" value="Spermadhesin, CUB domain"/>
    <property type="match status" value="1"/>
</dbReference>
<feature type="chain" id="PRO_5042080795" evidence="1">
    <location>
        <begin position="20"/>
        <end position="188"/>
    </location>
</feature>
<dbReference type="InterPro" id="IPR035914">
    <property type="entry name" value="Sperma_CUB_dom_sf"/>
</dbReference>
<dbReference type="EMBL" id="JAEAOA010002358">
    <property type="protein sequence ID" value="KAK3603926.1"/>
    <property type="molecule type" value="Genomic_DNA"/>
</dbReference>